<reference evidence="1 2" key="1">
    <citation type="journal article" date="2016" name="Microb. Cell Fact.">
        <title>Dissection of exopolysaccharide biosynthesis in Kozakia baliensis.</title>
        <authorList>
            <person name="Brandt J.U."/>
            <person name="Jakob F."/>
            <person name="Behr J."/>
            <person name="Geissler A.J."/>
            <person name="Vogel R.F."/>
        </authorList>
    </citation>
    <scope>NUCLEOTIDE SEQUENCE [LARGE SCALE GENOMIC DNA]</scope>
    <source>
        <strain evidence="1 2">DSM 14400</strain>
    </source>
</reference>
<dbReference type="OrthoDB" id="9809788at2"/>
<name>A0A1D8UW52_9PROT</name>
<evidence type="ECO:0000313" key="2">
    <source>
        <dbReference type="Proteomes" id="UP000179145"/>
    </source>
</evidence>
<dbReference type="Pfam" id="PF06904">
    <property type="entry name" value="Extensin-like_C"/>
    <property type="match status" value="1"/>
</dbReference>
<gene>
    <name evidence="1" type="ORF">A0U89_12800</name>
</gene>
<dbReference type="EMBL" id="CP014674">
    <property type="protein sequence ID" value="AOX17862.1"/>
    <property type="molecule type" value="Genomic_DNA"/>
</dbReference>
<sequence>MGRVLLLLLLFLAMALAFHRAWLPPEWDPIQPLNLKAPRTPMTRLKLAWLQHDSERCLAALQTSPLQWRVAQGLRAGQCPLSDAVRILGGPVATSPSSFLASCRLAVDWSLFVTDAAQPEALSAYGKSLRTVEHVGSYNCRDVRERPGALSSHARADAIDVSGFVLADGRRVLVSAWNDKGRDGVFLHAIRRSACRFFGIVLSPDYNALHAEHLHLEASNWALCR</sequence>
<dbReference type="RefSeq" id="WP_083278459.1">
    <property type="nucleotide sequence ID" value="NZ_BJVW01000005.1"/>
</dbReference>
<dbReference type="InterPro" id="IPR009683">
    <property type="entry name" value="Extensin-like_C"/>
</dbReference>
<dbReference type="AlphaFoldDB" id="A0A1D8UW52"/>
<accession>A0A1D8UW52</accession>
<dbReference type="eggNOG" id="COG3921">
    <property type="taxonomic scope" value="Bacteria"/>
</dbReference>
<dbReference type="Proteomes" id="UP000179145">
    <property type="component" value="Chromosome"/>
</dbReference>
<dbReference type="KEGG" id="kba:A0U89_12800"/>
<protein>
    <submittedName>
        <fullName evidence="1">Uncharacterized protein</fullName>
    </submittedName>
</protein>
<evidence type="ECO:0000313" key="1">
    <source>
        <dbReference type="EMBL" id="AOX17862.1"/>
    </source>
</evidence>
<dbReference type="STRING" id="153496.A0U89_12800"/>
<proteinExistence type="predicted"/>
<organism evidence="1 2">
    <name type="scientific">Kozakia baliensis</name>
    <dbReference type="NCBI Taxonomy" id="153496"/>
    <lineage>
        <taxon>Bacteria</taxon>
        <taxon>Pseudomonadati</taxon>
        <taxon>Pseudomonadota</taxon>
        <taxon>Alphaproteobacteria</taxon>
        <taxon>Acetobacterales</taxon>
        <taxon>Acetobacteraceae</taxon>
        <taxon>Kozakia</taxon>
    </lineage>
</organism>
<keyword evidence="2" id="KW-1185">Reference proteome</keyword>